<proteinExistence type="predicted"/>
<evidence type="ECO:0008006" key="2">
    <source>
        <dbReference type="Google" id="ProtNLM"/>
    </source>
</evidence>
<feature type="non-terminal residue" evidence="1">
    <location>
        <position position="157"/>
    </location>
</feature>
<accession>X0VA96</accession>
<sequence length="157" mass="17979">MAVRREAEPLMDLSIVIGDWPYDAAEDANNVRKVVGADGALKVQLRIRNGLIQWEMTGRPDGQNPHGFPSVLDYCTHLVLRRRLPAADSALGRKLVDELALEMFDYYRRGRALFLLGDYRRALGDAMHNLRILRLVRAHCDDPGTVYNYDRYRPNLL</sequence>
<name>X0VA96_9ZZZZ</name>
<protein>
    <recommendedName>
        <fullName evidence="2">Bacterial transcriptional activator domain-containing protein</fullName>
    </recommendedName>
</protein>
<dbReference type="AlphaFoldDB" id="X0VA96"/>
<evidence type="ECO:0000313" key="1">
    <source>
        <dbReference type="EMBL" id="GAG15034.1"/>
    </source>
</evidence>
<organism evidence="1">
    <name type="scientific">marine sediment metagenome</name>
    <dbReference type="NCBI Taxonomy" id="412755"/>
    <lineage>
        <taxon>unclassified sequences</taxon>
        <taxon>metagenomes</taxon>
        <taxon>ecological metagenomes</taxon>
    </lineage>
</organism>
<gene>
    <name evidence="1" type="ORF">S01H1_57795</name>
</gene>
<dbReference type="EMBL" id="BARS01037717">
    <property type="protein sequence ID" value="GAG15034.1"/>
    <property type="molecule type" value="Genomic_DNA"/>
</dbReference>
<comment type="caution">
    <text evidence="1">The sequence shown here is derived from an EMBL/GenBank/DDBJ whole genome shotgun (WGS) entry which is preliminary data.</text>
</comment>
<reference evidence="1" key="1">
    <citation type="journal article" date="2014" name="Front. Microbiol.">
        <title>High frequency of phylogenetically diverse reductive dehalogenase-homologous genes in deep subseafloor sedimentary metagenomes.</title>
        <authorList>
            <person name="Kawai M."/>
            <person name="Futagami T."/>
            <person name="Toyoda A."/>
            <person name="Takaki Y."/>
            <person name="Nishi S."/>
            <person name="Hori S."/>
            <person name="Arai W."/>
            <person name="Tsubouchi T."/>
            <person name="Morono Y."/>
            <person name="Uchiyama I."/>
            <person name="Ito T."/>
            <person name="Fujiyama A."/>
            <person name="Inagaki F."/>
            <person name="Takami H."/>
        </authorList>
    </citation>
    <scope>NUCLEOTIDE SEQUENCE</scope>
    <source>
        <strain evidence="1">Expedition CK06-06</strain>
    </source>
</reference>